<comment type="similarity">
    <text evidence="3">Belongs to the acetolactate synthase small subunit family.</text>
</comment>
<dbReference type="NCBIfam" id="TIGR00119">
    <property type="entry name" value="acolac_sm"/>
    <property type="match status" value="2"/>
</dbReference>
<evidence type="ECO:0000256" key="5">
    <source>
        <dbReference type="ARBA" id="ARBA00023304"/>
    </source>
</evidence>
<proteinExistence type="inferred from homology"/>
<dbReference type="PANTHER" id="PTHR30239:SF0">
    <property type="entry name" value="ACETOLACTATE SYNTHASE SMALL SUBUNIT 1, CHLOROPLASTIC"/>
    <property type="match status" value="1"/>
</dbReference>
<organism evidence="7 8">
    <name type="scientific">Tetradesmus obliquus</name>
    <name type="common">Green alga</name>
    <name type="synonym">Acutodesmus obliquus</name>
    <dbReference type="NCBI Taxonomy" id="3088"/>
    <lineage>
        <taxon>Eukaryota</taxon>
        <taxon>Viridiplantae</taxon>
        <taxon>Chlorophyta</taxon>
        <taxon>core chlorophytes</taxon>
        <taxon>Chlorophyceae</taxon>
        <taxon>CS clade</taxon>
        <taxon>Sphaeropleales</taxon>
        <taxon>Scenedesmaceae</taxon>
        <taxon>Tetradesmus</taxon>
    </lineage>
</organism>
<dbReference type="Gene3D" id="3.30.70.260">
    <property type="match status" value="2"/>
</dbReference>
<dbReference type="GO" id="GO:1990610">
    <property type="term" value="F:acetolactate synthase regulator activity"/>
    <property type="evidence" value="ECO:0007669"/>
    <property type="project" value="InterPro"/>
</dbReference>
<evidence type="ECO:0000256" key="1">
    <source>
        <dbReference type="ARBA" id="ARBA00004974"/>
    </source>
</evidence>
<feature type="domain" description="ACT" evidence="6">
    <location>
        <begin position="312"/>
        <end position="386"/>
    </location>
</feature>
<evidence type="ECO:0000256" key="3">
    <source>
        <dbReference type="ARBA" id="ARBA00006341"/>
    </source>
</evidence>
<comment type="pathway">
    <text evidence="2">Amino-acid biosynthesis; L-valine biosynthesis; L-valine from pyruvate: step 1/4.</text>
</comment>
<dbReference type="InterPro" id="IPR019455">
    <property type="entry name" value="Acetolactate_synth_ssu_C"/>
</dbReference>
<dbReference type="Pfam" id="PF22629">
    <property type="entry name" value="ACT_AHAS_ss"/>
    <property type="match status" value="2"/>
</dbReference>
<protein>
    <recommendedName>
        <fullName evidence="6">ACT domain-containing protein</fullName>
    </recommendedName>
</protein>
<dbReference type="PANTHER" id="PTHR30239">
    <property type="entry name" value="ACETOLACTATE SYNTHASE SMALL SUBUNIT"/>
    <property type="match status" value="1"/>
</dbReference>
<name>A0A383WQ25_TETOB</name>
<dbReference type="SUPFAM" id="SSF55021">
    <property type="entry name" value="ACT-like"/>
    <property type="match status" value="4"/>
</dbReference>
<dbReference type="GO" id="GO:0009099">
    <property type="term" value="P:L-valine biosynthetic process"/>
    <property type="evidence" value="ECO:0007669"/>
    <property type="project" value="UniProtKB-UniPathway"/>
</dbReference>
<keyword evidence="4" id="KW-0028">Amino-acid biosynthesis</keyword>
<dbReference type="STRING" id="3088.A0A383WQ25"/>
<keyword evidence="8" id="KW-1185">Reference proteome</keyword>
<evidence type="ECO:0000259" key="6">
    <source>
        <dbReference type="PROSITE" id="PS51671"/>
    </source>
</evidence>
<evidence type="ECO:0000256" key="2">
    <source>
        <dbReference type="ARBA" id="ARBA00005025"/>
    </source>
</evidence>
<evidence type="ECO:0000256" key="4">
    <source>
        <dbReference type="ARBA" id="ARBA00022605"/>
    </source>
</evidence>
<dbReference type="Pfam" id="PF10369">
    <property type="entry name" value="ALS_ss_C"/>
    <property type="match status" value="2"/>
</dbReference>
<dbReference type="InterPro" id="IPR027271">
    <property type="entry name" value="Acetolactate_synth/TF_NikR_C"/>
</dbReference>
<dbReference type="GO" id="GO:0009097">
    <property type="term" value="P:isoleucine biosynthetic process"/>
    <property type="evidence" value="ECO:0007669"/>
    <property type="project" value="UniProtKB-UniPathway"/>
</dbReference>
<dbReference type="PROSITE" id="PS51671">
    <property type="entry name" value="ACT"/>
    <property type="match status" value="2"/>
</dbReference>
<dbReference type="EMBL" id="FNXT01001364">
    <property type="protein sequence ID" value="SZX79332.1"/>
    <property type="molecule type" value="Genomic_DNA"/>
</dbReference>
<dbReference type="InterPro" id="IPR045865">
    <property type="entry name" value="ACT-like_dom_sf"/>
</dbReference>
<dbReference type="InterPro" id="IPR039557">
    <property type="entry name" value="AHAS_ACT"/>
</dbReference>
<dbReference type="Proteomes" id="UP000256970">
    <property type="component" value="Unassembled WGS sequence"/>
</dbReference>
<dbReference type="GO" id="GO:0005829">
    <property type="term" value="C:cytosol"/>
    <property type="evidence" value="ECO:0007669"/>
    <property type="project" value="TreeGrafter"/>
</dbReference>
<dbReference type="Gene3D" id="3.30.70.1150">
    <property type="entry name" value="ACT-like. Chain A, domain 2"/>
    <property type="match status" value="2"/>
</dbReference>
<comment type="pathway">
    <text evidence="1">Amino-acid biosynthesis; L-isoleucine biosynthesis; L-isoleucine from 2-oxobutanoate: step 1/4.</text>
</comment>
<dbReference type="CDD" id="cd04878">
    <property type="entry name" value="ACT_AHAS"/>
    <property type="match status" value="2"/>
</dbReference>
<dbReference type="FunFam" id="3.30.70.1150:FF:000001">
    <property type="entry name" value="Acetolactate synthase small subunit"/>
    <property type="match status" value="1"/>
</dbReference>
<dbReference type="GO" id="GO:0003984">
    <property type="term" value="F:acetolactate synthase activity"/>
    <property type="evidence" value="ECO:0007669"/>
    <property type="project" value="TreeGrafter"/>
</dbReference>
<dbReference type="NCBIfam" id="NF008864">
    <property type="entry name" value="PRK11895.1"/>
    <property type="match status" value="2"/>
</dbReference>
<reference evidence="7 8" key="1">
    <citation type="submission" date="2016-10" db="EMBL/GenBank/DDBJ databases">
        <authorList>
            <person name="Cai Z."/>
        </authorList>
    </citation>
    <scope>NUCLEOTIDE SEQUENCE [LARGE SCALE GENOMIC DNA]</scope>
</reference>
<sequence length="483" mass="53139">MQMLNRCHGAQRCASRQSQYAHVASSVNSSHRALRLQRSAASSSSRRASVQAAAAALHPGPDKDYDVYVAEKQPLPAGEEKHVISVFVADEAGLINRVAGVFARRGSNIDSLAVGLNNDRALFTIVVNGTTQTVSNLVKQLGKLVKVRYVEDITKSKRVERELMLIKLRAPAGPARTEVLQLAEIFRARVVDVSERGITLCVSGDPGKTVAMQNVMTKFGVMEVCRTGRISLKRGEALLEQVKTPTERPAHRERKTDSLPVPVSLESREADVYMVEKDDLSGPWEVTNVLAAPQQYENDRGEAQGGEFQAHTLQILVADVPGVLQQVTQVFARRGYNVQSLAVGPSETPGDSRITMVVPGTRQSVDKVIKQVKKLVYVKDVEDITAVPYVARELMLIKVRCTASQRGELRDLVQIFRLGVIDVAHTTMTLEVQGREDKMSAIADLLEPYGVLEIARTGRIALTRESGVDTKYLETMRSSTRIF</sequence>
<dbReference type="AlphaFoldDB" id="A0A383WQ25"/>
<dbReference type="InterPro" id="IPR054480">
    <property type="entry name" value="AHAS_small-like_ACT"/>
</dbReference>
<dbReference type="UniPathway" id="UPA00049">
    <property type="reaction ID" value="UER00059"/>
</dbReference>
<accession>A0A383WQ25</accession>
<evidence type="ECO:0000313" key="7">
    <source>
        <dbReference type="EMBL" id="SZX79332.1"/>
    </source>
</evidence>
<dbReference type="UniPathway" id="UPA00047">
    <property type="reaction ID" value="UER00055"/>
</dbReference>
<keyword evidence="5" id="KW-0100">Branched-chain amino acid biosynthesis</keyword>
<dbReference type="InterPro" id="IPR004789">
    <property type="entry name" value="Acetalactate_synth_ssu"/>
</dbReference>
<feature type="domain" description="ACT" evidence="6">
    <location>
        <begin position="83"/>
        <end position="155"/>
    </location>
</feature>
<evidence type="ECO:0000313" key="8">
    <source>
        <dbReference type="Proteomes" id="UP000256970"/>
    </source>
</evidence>
<gene>
    <name evidence="7" type="ORF">BQ4739_LOCUS19611</name>
</gene>
<dbReference type="InterPro" id="IPR002912">
    <property type="entry name" value="ACT_dom"/>
</dbReference>